<dbReference type="Pfam" id="PF13920">
    <property type="entry name" value="zf-C3HC4_3"/>
    <property type="match status" value="1"/>
</dbReference>
<dbReference type="PANTHER" id="PTHR24166">
    <property type="entry name" value="ROLLING PEBBLES, ISOFORM B"/>
    <property type="match status" value="1"/>
</dbReference>
<reference evidence="8" key="2">
    <citation type="submission" date="2025-08" db="UniProtKB">
        <authorList>
            <consortium name="RefSeq"/>
        </authorList>
    </citation>
    <scope>IDENTIFICATION</scope>
    <source>
        <tissue evidence="8">Young leaves</tissue>
    </source>
</reference>
<feature type="compositionally biased region" description="Polar residues" evidence="5">
    <location>
        <begin position="444"/>
        <end position="458"/>
    </location>
</feature>
<keyword evidence="4" id="KW-0479">Metal-binding</keyword>
<dbReference type="InterPro" id="IPR001841">
    <property type="entry name" value="Znf_RING"/>
</dbReference>
<evidence type="ECO:0000259" key="6">
    <source>
        <dbReference type="PROSITE" id="PS50089"/>
    </source>
</evidence>
<evidence type="ECO:0000256" key="2">
    <source>
        <dbReference type="ARBA" id="ARBA00023043"/>
    </source>
</evidence>
<evidence type="ECO:0000313" key="7">
    <source>
        <dbReference type="Proteomes" id="UP000228380"/>
    </source>
</evidence>
<dbReference type="InterPro" id="IPR002110">
    <property type="entry name" value="Ankyrin_rpt"/>
</dbReference>
<feature type="repeat" description="ANK" evidence="3">
    <location>
        <begin position="39"/>
        <end position="72"/>
    </location>
</feature>
<dbReference type="AlphaFoldDB" id="A0A8B8ZM02"/>
<dbReference type="PROSITE" id="PS50089">
    <property type="entry name" value="ZF_RING_2"/>
    <property type="match status" value="1"/>
</dbReference>
<organism evidence="7 8">
    <name type="scientific">Phoenix dactylifera</name>
    <name type="common">Date palm</name>
    <dbReference type="NCBI Taxonomy" id="42345"/>
    <lineage>
        <taxon>Eukaryota</taxon>
        <taxon>Viridiplantae</taxon>
        <taxon>Streptophyta</taxon>
        <taxon>Embryophyta</taxon>
        <taxon>Tracheophyta</taxon>
        <taxon>Spermatophyta</taxon>
        <taxon>Magnoliopsida</taxon>
        <taxon>Liliopsida</taxon>
        <taxon>Arecaceae</taxon>
        <taxon>Coryphoideae</taxon>
        <taxon>Phoeniceae</taxon>
        <taxon>Phoenix</taxon>
    </lineage>
</organism>
<dbReference type="GO" id="GO:0008270">
    <property type="term" value="F:zinc ion binding"/>
    <property type="evidence" value="ECO:0007669"/>
    <property type="project" value="UniProtKB-KW"/>
</dbReference>
<dbReference type="PANTHER" id="PTHR24166:SF45">
    <property type="entry name" value="E3 UBIQUITIN-PROTEIN LIGASE XBAT35"/>
    <property type="match status" value="1"/>
</dbReference>
<sequence>MGAQQSKDELLYQQVNHGNIEGIRALRHQGAGLEWMDKKGKTPLILACMRLDLLHVAKALIEMGANVNAYRHGGHAGTPLHHAAKKGLEQTVHLLLSHGANPFIMNDDCHSALDLAREKGHYNVVRAIESQICLFSGWLREHYGPSFLEAFAPKLMSRKIWAVVLPCDSHNPTKPLKFELAIYPERQERIQLSDWRGARLPKRVRVRKHLGSNCNNKIPGRFQSKCRTLDKRLQLPRVAENDRRELRVHSTFYHQVAKPRIIISLWKAHIEEPKFNQPDPALVIMDKATRTRYKFLSANEGDKQQLQWFYNACRGIPQQNFSLLQVINNIPVTPAGGPVPPPSQINSYASATSTVTHTSNQEDTELAMAINASIQSAIVEGVPNVQPVTRTSNTNGWGSSSSNSTNNGWGPPDTAPPSTLNAQAHLNESNTSVYNGWAAPEVGPNNSASQPATSQSDTPFDIPSQDAHPTVLVPSAPPVTDETFYDGPIHYPSIDSSPVDISMPAIEIKPVTNEVKEDTASTPRFSKPGNDEVKEGSSSTSGSCVICLDAPVDGACIPCGHMIGCMPCLKEIKAKNWGCPVCRANVDQVIKLYAV</sequence>
<feature type="region of interest" description="Disordered" evidence="5">
    <location>
        <begin position="386"/>
        <end position="421"/>
    </location>
</feature>
<dbReference type="PROSITE" id="PS50297">
    <property type="entry name" value="ANK_REP_REGION"/>
    <property type="match status" value="2"/>
</dbReference>
<dbReference type="OrthoDB" id="1711136at2759"/>
<dbReference type="InterPro" id="IPR050889">
    <property type="entry name" value="Dendritic_Spine_Reg/Scaffold"/>
</dbReference>
<protein>
    <submittedName>
        <fullName evidence="8">E3 ubiquitin-protein ligase XBAT34 isoform X1</fullName>
    </submittedName>
</protein>
<dbReference type="SUPFAM" id="SSF57850">
    <property type="entry name" value="RING/U-box"/>
    <property type="match status" value="1"/>
</dbReference>
<dbReference type="InterPro" id="IPR013083">
    <property type="entry name" value="Znf_RING/FYVE/PHD"/>
</dbReference>
<dbReference type="CDD" id="cd23129">
    <property type="entry name" value="RING-HC_XBAT35-like"/>
    <property type="match status" value="1"/>
</dbReference>
<feature type="compositionally biased region" description="Low complexity" evidence="5">
    <location>
        <begin position="391"/>
        <end position="410"/>
    </location>
</feature>
<evidence type="ECO:0000256" key="3">
    <source>
        <dbReference type="PROSITE-ProRule" id="PRU00023"/>
    </source>
</evidence>
<evidence type="ECO:0000256" key="4">
    <source>
        <dbReference type="PROSITE-ProRule" id="PRU00175"/>
    </source>
</evidence>
<gene>
    <name evidence="8" type="primary">LOC103716062</name>
</gene>
<dbReference type="Pfam" id="PF00023">
    <property type="entry name" value="Ank"/>
    <property type="match status" value="2"/>
</dbReference>
<dbReference type="GeneID" id="103716062"/>
<keyword evidence="4" id="KW-0862">Zinc</keyword>
<feature type="repeat" description="ANK" evidence="3">
    <location>
        <begin position="75"/>
        <end position="107"/>
    </location>
</feature>
<dbReference type="SMART" id="SM00248">
    <property type="entry name" value="ANK"/>
    <property type="match status" value="2"/>
</dbReference>
<keyword evidence="2 3" id="KW-0040">ANK repeat</keyword>
<feature type="region of interest" description="Disordered" evidence="5">
    <location>
        <begin position="434"/>
        <end position="479"/>
    </location>
</feature>
<evidence type="ECO:0000256" key="1">
    <source>
        <dbReference type="ARBA" id="ARBA00022737"/>
    </source>
</evidence>
<feature type="region of interest" description="Disordered" evidence="5">
    <location>
        <begin position="514"/>
        <end position="540"/>
    </location>
</feature>
<proteinExistence type="predicted"/>
<reference evidence="7" key="1">
    <citation type="journal article" date="2019" name="Nat. Commun.">
        <title>Genome-wide association mapping of date palm fruit traits.</title>
        <authorList>
            <person name="Hazzouri K.M."/>
            <person name="Gros-Balthazard M."/>
            <person name="Flowers J.M."/>
            <person name="Copetti D."/>
            <person name="Lemansour A."/>
            <person name="Lebrun M."/>
            <person name="Masmoudi K."/>
            <person name="Ferrand S."/>
            <person name="Dhar M.I."/>
            <person name="Fresquez Z.A."/>
            <person name="Rosas U."/>
            <person name="Zhang J."/>
            <person name="Talag J."/>
            <person name="Lee S."/>
            <person name="Kudrna D."/>
            <person name="Powell R.F."/>
            <person name="Leitch I.J."/>
            <person name="Krueger R.R."/>
            <person name="Wing R.A."/>
            <person name="Amiri K.M.A."/>
            <person name="Purugganan M.D."/>
        </authorList>
    </citation>
    <scope>NUCLEOTIDE SEQUENCE [LARGE SCALE GENOMIC DNA]</scope>
    <source>
        <strain evidence="7">cv. Khalas</strain>
    </source>
</reference>
<dbReference type="RefSeq" id="XP_038972498.1">
    <property type="nucleotide sequence ID" value="XM_039116570.1"/>
</dbReference>
<dbReference type="PROSITE" id="PS50088">
    <property type="entry name" value="ANK_REPEAT"/>
    <property type="match status" value="2"/>
</dbReference>
<name>A0A8B8ZM02_PHODC</name>
<dbReference type="Gene3D" id="3.30.40.10">
    <property type="entry name" value="Zinc/RING finger domain, C3HC4 (zinc finger)"/>
    <property type="match status" value="1"/>
</dbReference>
<keyword evidence="4" id="KW-0863">Zinc-finger</keyword>
<evidence type="ECO:0000256" key="5">
    <source>
        <dbReference type="SAM" id="MobiDB-lite"/>
    </source>
</evidence>
<dbReference type="InterPro" id="IPR036770">
    <property type="entry name" value="Ankyrin_rpt-contain_sf"/>
</dbReference>
<keyword evidence="1" id="KW-0677">Repeat</keyword>
<evidence type="ECO:0000313" key="8">
    <source>
        <dbReference type="RefSeq" id="XP_038972498.1"/>
    </source>
</evidence>
<dbReference type="Proteomes" id="UP000228380">
    <property type="component" value="Chromosome 2"/>
</dbReference>
<keyword evidence="7" id="KW-1185">Reference proteome</keyword>
<dbReference type="Gene3D" id="1.25.40.20">
    <property type="entry name" value="Ankyrin repeat-containing domain"/>
    <property type="match status" value="1"/>
</dbReference>
<dbReference type="SUPFAM" id="SSF48403">
    <property type="entry name" value="Ankyrin repeat"/>
    <property type="match status" value="1"/>
</dbReference>
<accession>A0A8B8ZM02</accession>
<feature type="domain" description="RING-type" evidence="6">
    <location>
        <begin position="544"/>
        <end position="583"/>
    </location>
</feature>